<dbReference type="EMBL" id="LR796668">
    <property type="protein sequence ID" value="CAB4158305.1"/>
    <property type="molecule type" value="Genomic_DNA"/>
</dbReference>
<reference evidence="1" key="1">
    <citation type="submission" date="2020-04" db="EMBL/GenBank/DDBJ databases">
        <authorList>
            <person name="Chiriac C."/>
            <person name="Salcher M."/>
            <person name="Ghai R."/>
            <person name="Kavagutti S V."/>
        </authorList>
    </citation>
    <scope>NUCLEOTIDE SEQUENCE</scope>
</reference>
<accession>A0A6J5NMB7</accession>
<name>A0A6J5NMB7_9CAUD</name>
<gene>
    <name evidence="1" type="ORF">UFOVP697_19</name>
</gene>
<proteinExistence type="predicted"/>
<organism evidence="1">
    <name type="scientific">uncultured Caudovirales phage</name>
    <dbReference type="NCBI Taxonomy" id="2100421"/>
    <lineage>
        <taxon>Viruses</taxon>
        <taxon>Duplodnaviria</taxon>
        <taxon>Heunggongvirae</taxon>
        <taxon>Uroviricota</taxon>
        <taxon>Caudoviricetes</taxon>
        <taxon>Peduoviridae</taxon>
        <taxon>Maltschvirus</taxon>
        <taxon>Maltschvirus maltsch</taxon>
    </lineage>
</organism>
<protein>
    <submittedName>
        <fullName evidence="1">Uncharacterized protein</fullName>
    </submittedName>
</protein>
<sequence length="303" mass="32755">MAFSLGSLTAYVEQNKLPLLAKAVASPKTAKNMTIQTGCKGDTAINRIESAAGLQYGKGCTFTASGDTTLTQRIIGAKHVFSHESLCVADLESYWTRTLMTAGAMAGAKDMPIEESYIATKIESIGAALENAIWQNAGSATQFTGLITTIGTGGVDGNTSNTATFTTSNALASVDELYTQVPSALLEKDDLQLFMGYDWYRIYTQALRTANLYSFAPTGSMEGDFYHPATNMKIVPVAGLTGQNKMYAGLKSNFIYGVDLESDTETFELYFDPSTRNYKFVWEANIGAQVAFLDQVVYYNLGA</sequence>
<evidence type="ECO:0000313" key="1">
    <source>
        <dbReference type="EMBL" id="CAB4158305.1"/>
    </source>
</evidence>